<feature type="region of interest" description="Disordered" evidence="1">
    <location>
        <begin position="1"/>
        <end position="28"/>
    </location>
</feature>
<accession>A0AA40CQA3</accession>
<proteinExistence type="predicted"/>
<name>A0AA40CQA3_9PEZI</name>
<dbReference type="AlphaFoldDB" id="A0AA40CQA3"/>
<protein>
    <submittedName>
        <fullName evidence="2">Uncharacterized protein</fullName>
    </submittedName>
</protein>
<evidence type="ECO:0000256" key="1">
    <source>
        <dbReference type="SAM" id="MobiDB-lite"/>
    </source>
</evidence>
<sequence>MHWSNFSCRREPRLQRSPQGREQQGKAARCRTRIWAGMGAKTHQARARPGCAAMRGEVWGWRLGWWW</sequence>
<comment type="caution">
    <text evidence="2">The sequence shown here is derived from an EMBL/GenBank/DDBJ whole genome shotgun (WGS) entry which is preliminary data.</text>
</comment>
<dbReference type="Proteomes" id="UP001174936">
    <property type="component" value="Unassembled WGS sequence"/>
</dbReference>
<gene>
    <name evidence="2" type="ORF">B0T16DRAFT_411734</name>
</gene>
<reference evidence="2" key="1">
    <citation type="submission" date="2023-06" db="EMBL/GenBank/DDBJ databases">
        <title>Genome-scale phylogeny and comparative genomics of the fungal order Sordariales.</title>
        <authorList>
            <consortium name="Lawrence Berkeley National Laboratory"/>
            <person name="Hensen N."/>
            <person name="Bonometti L."/>
            <person name="Westerberg I."/>
            <person name="Brannstrom I.O."/>
            <person name="Guillou S."/>
            <person name="Cros-Aarteil S."/>
            <person name="Calhoun S."/>
            <person name="Haridas S."/>
            <person name="Kuo A."/>
            <person name="Mondo S."/>
            <person name="Pangilinan J."/>
            <person name="Riley R."/>
            <person name="Labutti K."/>
            <person name="Andreopoulos B."/>
            <person name="Lipzen A."/>
            <person name="Chen C."/>
            <person name="Yanf M."/>
            <person name="Daum C."/>
            <person name="Ng V."/>
            <person name="Clum A."/>
            <person name="Steindorff A."/>
            <person name="Ohm R."/>
            <person name="Martin F."/>
            <person name="Silar P."/>
            <person name="Natvig D."/>
            <person name="Lalanne C."/>
            <person name="Gautier V."/>
            <person name="Ament-Velasquez S.L."/>
            <person name="Kruys A."/>
            <person name="Hutchinson M.I."/>
            <person name="Powell A.J."/>
            <person name="Barry K."/>
            <person name="Miller A.N."/>
            <person name="Grigoriev I.V."/>
            <person name="Debuchy R."/>
            <person name="Gladieux P."/>
            <person name="Thoren M.H."/>
            <person name="Johannesson H."/>
        </authorList>
    </citation>
    <scope>NUCLEOTIDE SEQUENCE</scope>
    <source>
        <strain evidence="2">SMH2532-1</strain>
    </source>
</reference>
<dbReference type="EMBL" id="JAULSV010000004">
    <property type="protein sequence ID" value="KAK0645683.1"/>
    <property type="molecule type" value="Genomic_DNA"/>
</dbReference>
<keyword evidence="3" id="KW-1185">Reference proteome</keyword>
<organism evidence="2 3">
    <name type="scientific">Cercophora newfieldiana</name>
    <dbReference type="NCBI Taxonomy" id="92897"/>
    <lineage>
        <taxon>Eukaryota</taxon>
        <taxon>Fungi</taxon>
        <taxon>Dikarya</taxon>
        <taxon>Ascomycota</taxon>
        <taxon>Pezizomycotina</taxon>
        <taxon>Sordariomycetes</taxon>
        <taxon>Sordariomycetidae</taxon>
        <taxon>Sordariales</taxon>
        <taxon>Lasiosphaeriaceae</taxon>
        <taxon>Cercophora</taxon>
    </lineage>
</organism>
<evidence type="ECO:0000313" key="2">
    <source>
        <dbReference type="EMBL" id="KAK0645683.1"/>
    </source>
</evidence>
<evidence type="ECO:0000313" key="3">
    <source>
        <dbReference type="Proteomes" id="UP001174936"/>
    </source>
</evidence>